<reference evidence="5" key="1">
    <citation type="submission" date="2022-03" db="EMBL/GenBank/DDBJ databases">
        <authorList>
            <person name="Legras J.-L."/>
            <person name="Devillers H."/>
            <person name="Grondin C."/>
        </authorList>
    </citation>
    <scope>NUCLEOTIDE SEQUENCE</scope>
    <source>
        <strain evidence="5">CLIB 1423</strain>
    </source>
</reference>
<evidence type="ECO:0000256" key="2">
    <source>
        <dbReference type="ARBA" id="ARBA00023242"/>
    </source>
</evidence>
<dbReference type="OrthoDB" id="2534600at2759"/>
<dbReference type="InterPro" id="IPR036864">
    <property type="entry name" value="Zn2-C6_fun-type_DNA-bd_sf"/>
</dbReference>
<dbReference type="EMBL" id="CAKXYY010000025">
    <property type="protein sequence ID" value="CAH2355357.1"/>
    <property type="molecule type" value="Genomic_DNA"/>
</dbReference>
<dbReference type="GO" id="GO:0006351">
    <property type="term" value="P:DNA-templated transcription"/>
    <property type="evidence" value="ECO:0007669"/>
    <property type="project" value="InterPro"/>
</dbReference>
<dbReference type="GO" id="GO:0008270">
    <property type="term" value="F:zinc ion binding"/>
    <property type="evidence" value="ECO:0007669"/>
    <property type="project" value="InterPro"/>
</dbReference>
<evidence type="ECO:0000313" key="5">
    <source>
        <dbReference type="EMBL" id="CAH2355357.1"/>
    </source>
</evidence>
<organism evidence="5 6">
    <name type="scientific">[Candida] railenensis</name>
    <dbReference type="NCBI Taxonomy" id="45579"/>
    <lineage>
        <taxon>Eukaryota</taxon>
        <taxon>Fungi</taxon>
        <taxon>Dikarya</taxon>
        <taxon>Ascomycota</taxon>
        <taxon>Saccharomycotina</taxon>
        <taxon>Pichiomycetes</taxon>
        <taxon>Debaryomycetaceae</taxon>
        <taxon>Kurtzmaniella</taxon>
    </lineage>
</organism>
<gene>
    <name evidence="5" type="ORF">CLIB1423_25S00474</name>
</gene>
<accession>A0A9P0QUL5</accession>
<dbReference type="InterPro" id="IPR052783">
    <property type="entry name" value="Metabolic/Drug-Res_Regulator"/>
</dbReference>
<protein>
    <recommendedName>
        <fullName evidence="4">Zn(2)-C6 fungal-type domain-containing protein</fullName>
    </recommendedName>
</protein>
<dbReference type="CDD" id="cd12148">
    <property type="entry name" value="fungal_TF_MHR"/>
    <property type="match status" value="1"/>
</dbReference>
<proteinExistence type="predicted"/>
<dbReference type="GO" id="GO:0003677">
    <property type="term" value="F:DNA binding"/>
    <property type="evidence" value="ECO:0007669"/>
    <property type="project" value="InterPro"/>
</dbReference>
<evidence type="ECO:0000259" key="4">
    <source>
        <dbReference type="PROSITE" id="PS50048"/>
    </source>
</evidence>
<dbReference type="Pfam" id="PF04082">
    <property type="entry name" value="Fungal_trans"/>
    <property type="match status" value="1"/>
</dbReference>
<dbReference type="InterPro" id="IPR001138">
    <property type="entry name" value="Zn2Cys6_DnaBD"/>
</dbReference>
<name>A0A9P0QUL5_9ASCO</name>
<dbReference type="Proteomes" id="UP000837801">
    <property type="component" value="Unassembled WGS sequence"/>
</dbReference>
<dbReference type="SMART" id="SM00066">
    <property type="entry name" value="GAL4"/>
    <property type="match status" value="1"/>
</dbReference>
<keyword evidence="6" id="KW-1185">Reference proteome</keyword>
<feature type="region of interest" description="Disordered" evidence="3">
    <location>
        <begin position="480"/>
        <end position="519"/>
    </location>
</feature>
<sequence>MSSEQKKSRVKQACNFCRSRKAKCDGKLPHCTACNANPEKCVYSTLKKRRGLPSGYTHDLEKKVLVFQALISYIIRDKSQSTNLSETLEKCLIDIKESKTIVENIDSLQIYWDDSRLSNLIQNFIKANGESIHIAKRSSRGLRNIIKTEDDGEPLVENNNYESGPLSSLEKSDGYSKLTDSMATSSSIAYNSAISNSLFNLNTANENGQSNSGLASSNYKLIDDPSAILKDEIFPFVSDELDAARKRDFEDRDSWTPIALQFHGLSTLISGFTSRSIKQYSSTLNLQSKRPFSVGSIFNISSPSITSSIDSNVKLPQDILNFPNEIAEIVECYFQVYHPWCPMLNRVFITRLVHRIQALKDTSRIYQQNISTFKPSECNLLALIWATITLGKMVTNVSNTSKDKEVNHGDEILCATYAKNCIKSLENSPTTSIETIQSMILLGIFNYQTGNWDRSWTLISSATRMAIDVRLMLKVDHKNENNKNISPSDWSERKTPSDLNEDSPGSKSDLKLSTWEENSSNATSRERTWGCVYMMNTILSSRMGREPLVKAIDWPIPLISEDGWEEWEGWTSYHSPRIIKLDSGRFLSIFNQLMQVISLWNFALTCIIDVSEDTLIDDQDDNDIYKIPRPMTKNGRKGQKNHVAPNRQTLAYFQSNLHAIFKAMPEYCKLENFPDMVNVPPFLSFLHLSKAMVWCILSIRLSALKSSMTPTIKDEIVELRNTEYTKSISVFKKIINTSTLSNLKDYPFIDYFALMAVAFPKMIDFKDGDDAELRTHTKIIEKLFIYGATISYPFKLTLDVYNINKGFDKDHPSNSNNKRKGDESNINPGIKLLKLTSGGVLGRAVKEDDEFPMTSSGAKTSITSLLNYKRTIPVASRRSSSSISPSSNTHLRLSQRASISSGKNRNIDSFMLDLDLNKSIEKQKDFAEHMGYVSQKNGITSNGQGMAVYSNELLGGSSANEPIPQLGIYNRNTMHSHISTSISQQQQPHIQRTYEPPAQFTPGQQYIPNRASLNNAMVPVYSPYRPREEPDVLEVHFNNVFNPGNGLNAFLYHTLSKNP</sequence>
<dbReference type="PROSITE" id="PS00463">
    <property type="entry name" value="ZN2_CY6_FUNGAL_1"/>
    <property type="match status" value="1"/>
</dbReference>
<feature type="domain" description="Zn(2)-C6 fungal-type" evidence="4">
    <location>
        <begin position="13"/>
        <end position="43"/>
    </location>
</feature>
<evidence type="ECO:0000313" key="6">
    <source>
        <dbReference type="Proteomes" id="UP000837801"/>
    </source>
</evidence>
<keyword evidence="2" id="KW-0539">Nucleus</keyword>
<dbReference type="GO" id="GO:0045944">
    <property type="term" value="P:positive regulation of transcription by RNA polymerase II"/>
    <property type="evidence" value="ECO:0007669"/>
    <property type="project" value="TreeGrafter"/>
</dbReference>
<dbReference type="Pfam" id="PF00172">
    <property type="entry name" value="Zn_clus"/>
    <property type="match status" value="1"/>
</dbReference>
<dbReference type="SUPFAM" id="SSF57701">
    <property type="entry name" value="Zn2/Cys6 DNA-binding domain"/>
    <property type="match status" value="1"/>
</dbReference>
<evidence type="ECO:0000256" key="1">
    <source>
        <dbReference type="ARBA" id="ARBA00022723"/>
    </source>
</evidence>
<feature type="region of interest" description="Disordered" evidence="3">
    <location>
        <begin position="809"/>
        <end position="829"/>
    </location>
</feature>
<comment type="caution">
    <text evidence="5">The sequence shown here is derived from an EMBL/GenBank/DDBJ whole genome shotgun (WGS) entry which is preliminary data.</text>
</comment>
<dbReference type="CDD" id="cd00067">
    <property type="entry name" value="GAL4"/>
    <property type="match status" value="1"/>
</dbReference>
<dbReference type="Gene3D" id="4.10.240.10">
    <property type="entry name" value="Zn(2)-C6 fungal-type DNA-binding domain"/>
    <property type="match status" value="1"/>
</dbReference>
<dbReference type="InterPro" id="IPR007219">
    <property type="entry name" value="XnlR_reg_dom"/>
</dbReference>
<dbReference type="PANTHER" id="PTHR47655">
    <property type="entry name" value="QUINIC ACID UTILIZATION ACTIVATOR"/>
    <property type="match status" value="1"/>
</dbReference>
<keyword evidence="1" id="KW-0479">Metal-binding</keyword>
<dbReference type="SMART" id="SM00906">
    <property type="entry name" value="Fungal_trans"/>
    <property type="match status" value="1"/>
</dbReference>
<dbReference type="AlphaFoldDB" id="A0A9P0QUL5"/>
<evidence type="ECO:0000256" key="3">
    <source>
        <dbReference type="SAM" id="MobiDB-lite"/>
    </source>
</evidence>
<dbReference type="GO" id="GO:0000981">
    <property type="term" value="F:DNA-binding transcription factor activity, RNA polymerase II-specific"/>
    <property type="evidence" value="ECO:0007669"/>
    <property type="project" value="InterPro"/>
</dbReference>
<dbReference type="PROSITE" id="PS50048">
    <property type="entry name" value="ZN2_CY6_FUNGAL_2"/>
    <property type="match status" value="1"/>
</dbReference>
<dbReference type="PANTHER" id="PTHR47655:SF2">
    <property type="entry name" value="QUINIC ACID UTILIZATION ACTIVATOR"/>
    <property type="match status" value="1"/>
</dbReference>